<dbReference type="AlphaFoldDB" id="A0A6S7J3A2"/>
<accession>A0A6S7J3A2</accession>
<name>A0A6S7J3A2_PARCT</name>
<protein>
    <submittedName>
        <fullName evidence="1">Uncharacterized protein</fullName>
    </submittedName>
</protein>
<dbReference type="EMBL" id="CACRXK020007304">
    <property type="protein sequence ID" value="CAB4011891.1"/>
    <property type="molecule type" value="Genomic_DNA"/>
</dbReference>
<comment type="caution">
    <text evidence="1">The sequence shown here is derived from an EMBL/GenBank/DDBJ whole genome shotgun (WGS) entry which is preliminary data.</text>
</comment>
<feature type="non-terminal residue" evidence="1">
    <location>
        <position position="73"/>
    </location>
</feature>
<reference evidence="1" key="1">
    <citation type="submission" date="2020-04" db="EMBL/GenBank/DDBJ databases">
        <authorList>
            <person name="Alioto T."/>
            <person name="Alioto T."/>
            <person name="Gomez Garrido J."/>
        </authorList>
    </citation>
    <scope>NUCLEOTIDE SEQUENCE</scope>
    <source>
        <strain evidence="1">A484AB</strain>
    </source>
</reference>
<keyword evidence="2" id="KW-1185">Reference proteome</keyword>
<organism evidence="1 2">
    <name type="scientific">Paramuricea clavata</name>
    <name type="common">Red gorgonian</name>
    <name type="synonym">Violescent sea-whip</name>
    <dbReference type="NCBI Taxonomy" id="317549"/>
    <lineage>
        <taxon>Eukaryota</taxon>
        <taxon>Metazoa</taxon>
        <taxon>Cnidaria</taxon>
        <taxon>Anthozoa</taxon>
        <taxon>Octocorallia</taxon>
        <taxon>Malacalcyonacea</taxon>
        <taxon>Plexauridae</taxon>
        <taxon>Paramuricea</taxon>
    </lineage>
</organism>
<evidence type="ECO:0000313" key="1">
    <source>
        <dbReference type="EMBL" id="CAB4011891.1"/>
    </source>
</evidence>
<proteinExistence type="predicted"/>
<sequence length="73" mass="8014">MSVGDACDPAANDVSTGETDPKVSLELHDDEDDQYLSLRDLSASANELDLRSALEDMLKIVEEEEMKDGLKND</sequence>
<evidence type="ECO:0000313" key="2">
    <source>
        <dbReference type="Proteomes" id="UP001152795"/>
    </source>
</evidence>
<dbReference type="Proteomes" id="UP001152795">
    <property type="component" value="Unassembled WGS sequence"/>
</dbReference>
<gene>
    <name evidence="1" type="ORF">PACLA_8A064919</name>
</gene>